<feature type="binding site" evidence="3">
    <location>
        <position position="153"/>
    </location>
    <ligand>
        <name>ATP</name>
        <dbReference type="ChEBI" id="CHEBI:30616"/>
    </ligand>
</feature>
<accession>A0A837DW69</accession>
<comment type="similarity">
    <text evidence="3">Belongs to the TmcAL family.</text>
</comment>
<dbReference type="Pfam" id="PF05636">
    <property type="entry name" value="HIGH_NTase1"/>
    <property type="match status" value="1"/>
</dbReference>
<protein>
    <recommendedName>
        <fullName evidence="3">tRNA(Met) cytidine acetate ligase</fullName>
        <ecNumber evidence="3">6.3.4.-</ecNumber>
    </recommendedName>
</protein>
<comment type="subcellular location">
    <subcellularLocation>
        <location evidence="3">Cytoplasm</location>
    </subcellularLocation>
</comment>
<feature type="binding site" evidence="3">
    <location>
        <begin position="227"/>
        <end position="228"/>
    </location>
    <ligand>
        <name>ATP</name>
        <dbReference type="ChEBI" id="CHEBI:30616"/>
    </ligand>
</feature>
<keyword evidence="3" id="KW-0963">Cytoplasm</keyword>
<dbReference type="NCBIfam" id="NF010191">
    <property type="entry name" value="PRK13670.1"/>
    <property type="match status" value="1"/>
</dbReference>
<proteinExistence type="inferred from homology"/>
<dbReference type="GO" id="GO:0000049">
    <property type="term" value="F:tRNA binding"/>
    <property type="evidence" value="ECO:0007669"/>
    <property type="project" value="UniProtKB-KW"/>
</dbReference>
<dbReference type="Gene3D" id="3.40.50.620">
    <property type="entry name" value="HUPs"/>
    <property type="match status" value="1"/>
</dbReference>
<dbReference type="HAMAP" id="MF_01539">
    <property type="entry name" value="TmcAL"/>
    <property type="match status" value="1"/>
</dbReference>
<feature type="binding site" evidence="3">
    <location>
        <position position="202"/>
    </location>
    <ligand>
        <name>ATP</name>
        <dbReference type="ChEBI" id="CHEBI:30616"/>
    </ligand>
</feature>
<keyword evidence="1 3" id="KW-0436">Ligase</keyword>
<dbReference type="GO" id="GO:0005737">
    <property type="term" value="C:cytoplasm"/>
    <property type="evidence" value="ECO:0007669"/>
    <property type="project" value="UniProtKB-SubCell"/>
</dbReference>
<dbReference type="PANTHER" id="PTHR37825">
    <property type="entry name" value="TRNA(MET) CYTIDINE ACETATE LIGASE"/>
    <property type="match status" value="1"/>
</dbReference>
<evidence type="ECO:0000313" key="4">
    <source>
        <dbReference type="EMBL" id="KIC04515.1"/>
    </source>
</evidence>
<dbReference type="Proteomes" id="UP000031011">
    <property type="component" value="Unassembled WGS sequence"/>
</dbReference>
<evidence type="ECO:0000256" key="1">
    <source>
        <dbReference type="ARBA" id="ARBA00022598"/>
    </source>
</evidence>
<evidence type="ECO:0000256" key="3">
    <source>
        <dbReference type="HAMAP-Rule" id="MF_01539"/>
    </source>
</evidence>
<gene>
    <name evidence="3" type="primary">tmcAL</name>
    <name evidence="4" type="ORF">LRN_0948</name>
</gene>
<dbReference type="InterPro" id="IPR008513">
    <property type="entry name" value="tRNA(Met)_cyd_acetate_ligase"/>
</dbReference>
<dbReference type="GO" id="GO:0016879">
    <property type="term" value="F:ligase activity, forming carbon-nitrogen bonds"/>
    <property type="evidence" value="ECO:0007669"/>
    <property type="project" value="UniProtKB-UniRule"/>
</dbReference>
<comment type="caution">
    <text evidence="4">The sequence shown here is derived from an EMBL/GenBank/DDBJ whole genome shotgun (WGS) entry which is preliminary data.</text>
</comment>
<keyword evidence="3" id="KW-0067">ATP-binding</keyword>
<dbReference type="AlphaFoldDB" id="A0A837DW69"/>
<keyword evidence="3" id="KW-0694">RNA-binding</keyword>
<dbReference type="EMBL" id="AWYA01000098">
    <property type="protein sequence ID" value="KIC04515.1"/>
    <property type="molecule type" value="Genomic_DNA"/>
</dbReference>
<evidence type="ECO:0000256" key="2">
    <source>
        <dbReference type="ARBA" id="ARBA00022694"/>
    </source>
</evidence>
<keyword evidence="4" id="KW-0808">Transferase</keyword>
<comment type="catalytic activity">
    <reaction evidence="3">
        <text>cytidine(34) in elongator tRNA(Met) + acetate + ATP = N(4)-acetylcytidine(34) in elongator tRNA(Met) + AMP + diphosphate</text>
        <dbReference type="Rhea" id="RHEA:58144"/>
        <dbReference type="Rhea" id="RHEA-COMP:10693"/>
        <dbReference type="Rhea" id="RHEA-COMP:10694"/>
        <dbReference type="ChEBI" id="CHEBI:30089"/>
        <dbReference type="ChEBI" id="CHEBI:30616"/>
        <dbReference type="ChEBI" id="CHEBI:33019"/>
        <dbReference type="ChEBI" id="CHEBI:74900"/>
        <dbReference type="ChEBI" id="CHEBI:82748"/>
        <dbReference type="ChEBI" id="CHEBI:456215"/>
    </reaction>
</comment>
<reference evidence="4 5" key="1">
    <citation type="journal article" date="2015" name="BMC Microbiol.">
        <title>Lactobacillus ruminis strains cluster according to their mammalian gut source.</title>
        <authorList>
            <person name="O' Donnell M.M."/>
            <person name="Harris H.M."/>
            <person name="Lynch D.B."/>
            <person name="Ross R.P."/>
            <person name="O'Toole P.W."/>
        </authorList>
    </citation>
    <scope>NUCLEOTIDE SEQUENCE [LARGE SCALE GENOMIC DNA]</scope>
    <source>
        <strain evidence="4 5">DPC 6832</strain>
    </source>
</reference>
<keyword evidence="3" id="KW-0820">tRNA-binding</keyword>
<evidence type="ECO:0000313" key="5">
    <source>
        <dbReference type="Proteomes" id="UP000031011"/>
    </source>
</evidence>
<dbReference type="GO" id="GO:0005524">
    <property type="term" value="F:ATP binding"/>
    <property type="evidence" value="ECO:0007669"/>
    <property type="project" value="UniProtKB-KW"/>
</dbReference>
<keyword evidence="2 3" id="KW-0819">tRNA processing</keyword>
<keyword evidence="3" id="KW-0547">Nucleotide-binding</keyword>
<dbReference type="InterPro" id="IPR014729">
    <property type="entry name" value="Rossmann-like_a/b/a_fold"/>
</dbReference>
<organism evidence="4 5">
    <name type="scientific">Ligilactobacillus ruminis DPC 6832</name>
    <dbReference type="NCBI Taxonomy" id="1402208"/>
    <lineage>
        <taxon>Bacteria</taxon>
        <taxon>Bacillati</taxon>
        <taxon>Bacillota</taxon>
        <taxon>Bacilli</taxon>
        <taxon>Lactobacillales</taxon>
        <taxon>Lactobacillaceae</taxon>
        <taxon>Ligilactobacillus</taxon>
    </lineage>
</organism>
<name>A0A837DW69_9LACO</name>
<dbReference type="EC" id="6.3.4.-" evidence="3"/>
<dbReference type="SUPFAM" id="SSF52374">
    <property type="entry name" value="Nucleotidylyl transferase"/>
    <property type="match status" value="1"/>
</dbReference>
<dbReference type="GO" id="GO:0006400">
    <property type="term" value="P:tRNA modification"/>
    <property type="evidence" value="ECO:0007669"/>
    <property type="project" value="UniProtKB-UniRule"/>
</dbReference>
<feature type="binding site" evidence="3">
    <location>
        <begin position="59"/>
        <end position="72"/>
    </location>
    <ligand>
        <name>ATP</name>
        <dbReference type="ChEBI" id="CHEBI:30616"/>
    </ligand>
</feature>
<dbReference type="PANTHER" id="PTHR37825:SF1">
    <property type="entry name" value="TRNA(MET) CYTIDINE ACETATE LIGASE"/>
    <property type="match status" value="1"/>
</dbReference>
<dbReference type="GO" id="GO:0016740">
    <property type="term" value="F:transferase activity"/>
    <property type="evidence" value="ECO:0007669"/>
    <property type="project" value="UniProtKB-KW"/>
</dbReference>
<comment type="function">
    <text evidence="3">Catalyzes the formation of N(4)-acetylcytidine (ac(4)C) at the wobble position of elongator tRNA(Met), using acetate and ATP as substrates. First activates an acetate ion to form acetyladenylate (Ac-AMP) and then transfers the acetyl group to tRNA to form ac(4)C34.</text>
</comment>
<sequence length="434" mass="48908">MKEPMSLTFILKLLNMQGSIRSRSVQILARANRMSKQRVGSLLVKKTERCGVLKIAGVIAEYNPFHNGHRYQIEQIKKELSDAPLVVAMSGNFLQRGEPACFDKWTRAGEALQNGADLVVEVPVAACMQPADRFAFGGVNALSSLGVTDLFFGAEHAEYDFKKYAELVANVHGDFKKYDQSYAASFQQAIAQKIGHSVDQPNDLLALSYAKQSLLMKDELELHPVQRIQAGYHETTFGDNSKIASATAIRTSVASGARSQIDRVVPEATANDLKKSPFVSWNDFWPDLHYLLLSQSVNSLGKIYGMAEGIEYRLKDCAQKMPYDATFDEWIKLVKNKRFTYTRLSRLACSCLLGIKSDEIEAYNDNPYVRVLGFNDRGRDVLHLAKKRDEIDIFAKVGQDDRKKRLELDYRAGKIYQLKNGCEQDLKRAPLRFN</sequence>